<keyword evidence="2" id="KW-1185">Reference proteome</keyword>
<reference evidence="1" key="1">
    <citation type="journal article" date="2014" name="Int. J. Syst. Evol. Microbiol.">
        <title>Complete genome sequence of Corynebacterium casei LMG S-19264T (=DSM 44701T), isolated from a smear-ripened cheese.</title>
        <authorList>
            <consortium name="US DOE Joint Genome Institute (JGI-PGF)"/>
            <person name="Walter F."/>
            <person name="Albersmeier A."/>
            <person name="Kalinowski J."/>
            <person name="Ruckert C."/>
        </authorList>
    </citation>
    <scope>NUCLEOTIDE SEQUENCE</scope>
    <source>
        <strain evidence="1">CGMCC 4.7299</strain>
    </source>
</reference>
<dbReference type="AlphaFoldDB" id="A0A8J3BUE2"/>
<dbReference type="Proteomes" id="UP000656042">
    <property type="component" value="Unassembled WGS sequence"/>
</dbReference>
<dbReference type="RefSeq" id="WP_229715441.1">
    <property type="nucleotide sequence ID" value="NZ_BMMX01000001.1"/>
</dbReference>
<evidence type="ECO:0000313" key="1">
    <source>
        <dbReference type="EMBL" id="GGK75500.1"/>
    </source>
</evidence>
<protein>
    <submittedName>
        <fullName evidence="1">Uncharacterized protein</fullName>
    </submittedName>
</protein>
<comment type="caution">
    <text evidence="1">The sequence shown here is derived from an EMBL/GenBank/DDBJ whole genome shotgun (WGS) entry which is preliminary data.</text>
</comment>
<dbReference type="InterPro" id="IPR046030">
    <property type="entry name" value="DUF5988"/>
</dbReference>
<accession>A0A8J3BUE2</accession>
<dbReference type="Pfam" id="PF19450">
    <property type="entry name" value="DUF5988"/>
    <property type="match status" value="1"/>
</dbReference>
<proteinExistence type="predicted"/>
<gene>
    <name evidence="1" type="ORF">GCM10012284_06870</name>
</gene>
<name>A0A8J3BUE2_9ACTN</name>
<dbReference type="EMBL" id="BMMX01000001">
    <property type="protein sequence ID" value="GGK75500.1"/>
    <property type="molecule type" value="Genomic_DNA"/>
</dbReference>
<reference evidence="1" key="2">
    <citation type="submission" date="2020-09" db="EMBL/GenBank/DDBJ databases">
        <authorList>
            <person name="Sun Q."/>
            <person name="Zhou Y."/>
        </authorList>
    </citation>
    <scope>NUCLEOTIDE SEQUENCE</scope>
    <source>
        <strain evidence="1">CGMCC 4.7299</strain>
    </source>
</reference>
<organism evidence="1 2">
    <name type="scientific">Mangrovihabitans endophyticus</name>
    <dbReference type="NCBI Taxonomy" id="1751298"/>
    <lineage>
        <taxon>Bacteria</taxon>
        <taxon>Bacillati</taxon>
        <taxon>Actinomycetota</taxon>
        <taxon>Actinomycetes</taxon>
        <taxon>Micromonosporales</taxon>
        <taxon>Micromonosporaceae</taxon>
        <taxon>Mangrovihabitans</taxon>
    </lineage>
</organism>
<evidence type="ECO:0000313" key="2">
    <source>
        <dbReference type="Proteomes" id="UP000656042"/>
    </source>
</evidence>
<sequence>MASIEASTVPPPPPNAILRGGPAEILEATEKIRYVSDPQATVKLFRGNCYEHYLPSGEMHMHDGLALQVFAYAYRTYVAE</sequence>